<gene>
    <name evidence="6" type="ORF">HHL28_10375</name>
</gene>
<evidence type="ECO:0000256" key="3">
    <source>
        <dbReference type="ARBA" id="ARBA00023163"/>
    </source>
</evidence>
<organism evidence="6 7">
    <name type="scientific">Aerophototrophica crusticola</name>
    <dbReference type="NCBI Taxonomy" id="1709002"/>
    <lineage>
        <taxon>Bacteria</taxon>
        <taxon>Pseudomonadati</taxon>
        <taxon>Pseudomonadota</taxon>
        <taxon>Alphaproteobacteria</taxon>
        <taxon>Rhodospirillales</taxon>
        <taxon>Rhodospirillaceae</taxon>
        <taxon>Aerophototrophica</taxon>
    </lineage>
</organism>
<dbReference type="InterPro" id="IPR001647">
    <property type="entry name" value="HTH_TetR"/>
</dbReference>
<evidence type="ECO:0000313" key="6">
    <source>
        <dbReference type="EMBL" id="QJE73443.1"/>
    </source>
</evidence>
<dbReference type="PANTHER" id="PTHR30055:SF234">
    <property type="entry name" value="HTH-TYPE TRANSCRIPTIONAL REGULATOR BETI"/>
    <property type="match status" value="1"/>
</dbReference>
<dbReference type="Pfam" id="PF00440">
    <property type="entry name" value="TetR_N"/>
    <property type="match status" value="1"/>
</dbReference>
<evidence type="ECO:0000313" key="7">
    <source>
        <dbReference type="Proteomes" id="UP000501891"/>
    </source>
</evidence>
<keyword evidence="3" id="KW-0804">Transcription</keyword>
<keyword evidence="1" id="KW-0805">Transcription regulation</keyword>
<keyword evidence="7" id="KW-1185">Reference proteome</keyword>
<protein>
    <submittedName>
        <fullName evidence="6">TetR/AcrR family transcriptional regulator</fullName>
    </submittedName>
</protein>
<accession>A0A858R8C8</accession>
<dbReference type="PRINTS" id="PR00455">
    <property type="entry name" value="HTHTETR"/>
</dbReference>
<dbReference type="Proteomes" id="UP000501891">
    <property type="component" value="Chromosome"/>
</dbReference>
<evidence type="ECO:0000256" key="4">
    <source>
        <dbReference type="PROSITE-ProRule" id="PRU00335"/>
    </source>
</evidence>
<evidence type="ECO:0000256" key="1">
    <source>
        <dbReference type="ARBA" id="ARBA00023015"/>
    </source>
</evidence>
<proteinExistence type="predicted"/>
<dbReference type="Gene3D" id="1.10.357.10">
    <property type="entry name" value="Tetracycline Repressor, domain 2"/>
    <property type="match status" value="1"/>
</dbReference>
<name>A0A858R8C8_9PROT</name>
<evidence type="ECO:0000259" key="5">
    <source>
        <dbReference type="PROSITE" id="PS50977"/>
    </source>
</evidence>
<dbReference type="PROSITE" id="PS50977">
    <property type="entry name" value="HTH_TETR_2"/>
    <property type="match status" value="1"/>
</dbReference>
<dbReference type="KEGG" id="acru:HHL28_10375"/>
<keyword evidence="2 4" id="KW-0238">DNA-binding</keyword>
<dbReference type="GO" id="GO:0003700">
    <property type="term" value="F:DNA-binding transcription factor activity"/>
    <property type="evidence" value="ECO:0007669"/>
    <property type="project" value="TreeGrafter"/>
</dbReference>
<dbReference type="PANTHER" id="PTHR30055">
    <property type="entry name" value="HTH-TYPE TRANSCRIPTIONAL REGULATOR RUTR"/>
    <property type="match status" value="1"/>
</dbReference>
<feature type="DNA-binding region" description="H-T-H motif" evidence="4">
    <location>
        <begin position="28"/>
        <end position="47"/>
    </location>
</feature>
<feature type="domain" description="HTH tetR-type" evidence="5">
    <location>
        <begin position="5"/>
        <end position="65"/>
    </location>
</feature>
<dbReference type="InterPro" id="IPR050109">
    <property type="entry name" value="HTH-type_TetR-like_transc_reg"/>
</dbReference>
<reference evidence="6" key="1">
    <citation type="submission" date="2020-04" db="EMBL/GenBank/DDBJ databases">
        <title>A desert anoxygenic phototrophic bacterium fixes CO2 using RubisCO under aerobic conditions.</title>
        <authorList>
            <person name="Tang K."/>
        </authorList>
    </citation>
    <scope>NUCLEOTIDE SEQUENCE [LARGE SCALE GENOMIC DNA]</scope>
    <source>
        <strain evidence="6">MIMtkB3</strain>
    </source>
</reference>
<dbReference type="InterPro" id="IPR009057">
    <property type="entry name" value="Homeodomain-like_sf"/>
</dbReference>
<dbReference type="GO" id="GO:0000976">
    <property type="term" value="F:transcription cis-regulatory region binding"/>
    <property type="evidence" value="ECO:0007669"/>
    <property type="project" value="TreeGrafter"/>
</dbReference>
<sequence length="203" mass="22275">MAKKADNARKVIDAALELAAEQGWRNTSLAAVAQRAGLSLAEVYRHFPGRTAILEGLARQVDAAVLSGGEPDMEERPRDRLFDVLMRRFDALAPYKPGLRVIWEETRRNPLPGLATAAQLRRSMAWMLEAAGLSAPGFRGLLLSKGLTAVWVATLRTWFEDDSEDLARTMAALDANLRRAEEVWNSLPGRRAPTADTAEAAVP</sequence>
<dbReference type="EMBL" id="CP051775">
    <property type="protein sequence ID" value="QJE73443.1"/>
    <property type="molecule type" value="Genomic_DNA"/>
</dbReference>
<dbReference type="AlphaFoldDB" id="A0A858R8C8"/>
<dbReference type="SUPFAM" id="SSF46689">
    <property type="entry name" value="Homeodomain-like"/>
    <property type="match status" value="1"/>
</dbReference>
<evidence type="ECO:0000256" key="2">
    <source>
        <dbReference type="ARBA" id="ARBA00023125"/>
    </source>
</evidence>